<name>A0A383F3T4_9ZZZZ</name>
<evidence type="ECO:0000256" key="4">
    <source>
        <dbReference type="ARBA" id="ARBA00022598"/>
    </source>
</evidence>
<dbReference type="InterPro" id="IPR020628">
    <property type="entry name" value="Formate_THF_ligase_CS"/>
</dbReference>
<evidence type="ECO:0000256" key="6">
    <source>
        <dbReference type="ARBA" id="ARBA00022840"/>
    </source>
</evidence>
<feature type="non-terminal residue" evidence="7">
    <location>
        <position position="228"/>
    </location>
</feature>
<evidence type="ECO:0000256" key="5">
    <source>
        <dbReference type="ARBA" id="ARBA00022741"/>
    </source>
</evidence>
<evidence type="ECO:0000313" key="7">
    <source>
        <dbReference type="EMBL" id="SVE63776.1"/>
    </source>
</evidence>
<dbReference type="UniPathway" id="UPA00193"/>
<protein>
    <recommendedName>
        <fullName evidence="2">formate--tetrahydrofolate ligase</fullName>
        <ecNumber evidence="2">6.3.4.3</ecNumber>
    </recommendedName>
</protein>
<feature type="non-terminal residue" evidence="7">
    <location>
        <position position="1"/>
    </location>
</feature>
<dbReference type="EC" id="6.3.4.3" evidence="2"/>
<keyword evidence="3" id="KW-0554">One-carbon metabolism</keyword>
<keyword evidence="5" id="KW-0547">Nucleotide-binding</keyword>
<dbReference type="InterPro" id="IPR000559">
    <property type="entry name" value="Formate_THF_ligase"/>
</dbReference>
<sequence>LLKQGKKKARGKLVLVTAMSPTPSGEGKTTTSIGLADALNLIGRKASLAVREPSLGPYFGIKGGGTGGGKAQIVPAEDINLPFTGDIAAVAKSANLLAALIDNHLHHANKLGIDQRRITWKRVVDLNDRALRDIVIGLGGPLHGIPRKDGFYIAPASEIMAILCMATSFPDLRNRIKKIIFGYTRDRKPLTCEDLGVDAAMSVLLRDAILPNLVQTLGHTPTFVHGGP</sequence>
<dbReference type="PROSITE" id="PS00721">
    <property type="entry name" value="FTHFS_1"/>
    <property type="match status" value="1"/>
</dbReference>
<keyword evidence="6" id="KW-0067">ATP-binding</keyword>
<dbReference type="GO" id="GO:0005524">
    <property type="term" value="F:ATP binding"/>
    <property type="evidence" value="ECO:0007669"/>
    <property type="project" value="UniProtKB-KW"/>
</dbReference>
<dbReference type="GO" id="GO:0035999">
    <property type="term" value="P:tetrahydrofolate interconversion"/>
    <property type="evidence" value="ECO:0007669"/>
    <property type="project" value="UniProtKB-UniPathway"/>
</dbReference>
<evidence type="ECO:0000256" key="2">
    <source>
        <dbReference type="ARBA" id="ARBA00012295"/>
    </source>
</evidence>
<comment type="pathway">
    <text evidence="1">One-carbon metabolism; tetrahydrofolate interconversion.</text>
</comment>
<proteinExistence type="predicted"/>
<dbReference type="GO" id="GO:0004329">
    <property type="term" value="F:formate-tetrahydrofolate ligase activity"/>
    <property type="evidence" value="ECO:0007669"/>
    <property type="project" value="UniProtKB-EC"/>
</dbReference>
<dbReference type="AlphaFoldDB" id="A0A383F3T4"/>
<evidence type="ECO:0000256" key="1">
    <source>
        <dbReference type="ARBA" id="ARBA00004777"/>
    </source>
</evidence>
<dbReference type="InterPro" id="IPR027417">
    <property type="entry name" value="P-loop_NTPase"/>
</dbReference>
<evidence type="ECO:0000256" key="3">
    <source>
        <dbReference type="ARBA" id="ARBA00022563"/>
    </source>
</evidence>
<accession>A0A383F3T4</accession>
<dbReference type="SUPFAM" id="SSF52540">
    <property type="entry name" value="P-loop containing nucleoside triphosphate hydrolases"/>
    <property type="match status" value="1"/>
</dbReference>
<keyword evidence="4" id="KW-0436">Ligase</keyword>
<gene>
    <name evidence="7" type="ORF">METZ01_LOCUS516630</name>
</gene>
<organism evidence="7">
    <name type="scientific">marine metagenome</name>
    <dbReference type="NCBI Taxonomy" id="408172"/>
    <lineage>
        <taxon>unclassified sequences</taxon>
        <taxon>metagenomes</taxon>
        <taxon>ecological metagenomes</taxon>
    </lineage>
</organism>
<dbReference type="Pfam" id="PF01268">
    <property type="entry name" value="FTHFS"/>
    <property type="match status" value="1"/>
</dbReference>
<reference evidence="7" key="1">
    <citation type="submission" date="2018-05" db="EMBL/GenBank/DDBJ databases">
        <authorList>
            <person name="Lanie J.A."/>
            <person name="Ng W.-L."/>
            <person name="Kazmierczak K.M."/>
            <person name="Andrzejewski T.M."/>
            <person name="Davidsen T.M."/>
            <person name="Wayne K.J."/>
            <person name="Tettelin H."/>
            <person name="Glass J.I."/>
            <person name="Rusch D."/>
            <person name="Podicherti R."/>
            <person name="Tsui H.-C.T."/>
            <person name="Winkler M.E."/>
        </authorList>
    </citation>
    <scope>NUCLEOTIDE SEQUENCE</scope>
</reference>
<dbReference type="EMBL" id="UINC01231301">
    <property type="protein sequence ID" value="SVE63776.1"/>
    <property type="molecule type" value="Genomic_DNA"/>
</dbReference>
<dbReference type="Gene3D" id="3.40.50.300">
    <property type="entry name" value="P-loop containing nucleotide triphosphate hydrolases"/>
    <property type="match status" value="2"/>
</dbReference>